<evidence type="ECO:0000256" key="6">
    <source>
        <dbReference type="ARBA" id="ARBA00022777"/>
    </source>
</evidence>
<dbReference type="SMART" id="SM00983">
    <property type="entry name" value="TPK_B1_binding"/>
    <property type="match status" value="1"/>
</dbReference>
<keyword evidence="7" id="KW-0067">ATP-binding</keyword>
<dbReference type="Gene3D" id="3.40.50.10240">
    <property type="entry name" value="Thiamin pyrophosphokinase, catalytic domain"/>
    <property type="match status" value="1"/>
</dbReference>
<dbReference type="OrthoDB" id="25149at2759"/>
<dbReference type="GO" id="GO:0005524">
    <property type="term" value="F:ATP binding"/>
    <property type="evidence" value="ECO:0007669"/>
    <property type="project" value="UniProtKB-KW"/>
</dbReference>
<dbReference type="FunFam" id="2.60.120.320:FF:000002">
    <property type="entry name" value="Thiamine pyrophosphokinase"/>
    <property type="match status" value="1"/>
</dbReference>
<evidence type="ECO:0000256" key="2">
    <source>
        <dbReference type="ARBA" id="ARBA00006785"/>
    </source>
</evidence>
<comment type="similarity">
    <text evidence="2">Belongs to the thiamine pyrophosphokinase family.</text>
</comment>
<keyword evidence="4" id="KW-0808">Transferase</keyword>
<dbReference type="SUPFAM" id="SSF63862">
    <property type="entry name" value="Thiamin pyrophosphokinase, substrate-binding domain"/>
    <property type="match status" value="1"/>
</dbReference>
<sequence length="253" mass="28887">MIKHHPSKIINLNDIKDSKLKYAFVVLNRPIEADAKLIEELWNHSAINITVDGGTNRWLSWLRKHKLQDKLKHPTLITGDLDSIKDESLDYFSRTKIIQTPDQDATDFTKCLRVLEPFINELSISYIVALCETSGRIDQILANINTLHKNLQKPNDISRPVYILSSTSVTWMLQSGQHEINIPKEIRNMWCSLIPIGQPTTVTTTGLKWNLTDHLMKFGGIVSTSNTYDDRSEAVEISNDLPLLWSMGLKHED</sequence>
<keyword evidence="5" id="KW-0547">Nucleotide-binding</keyword>
<keyword evidence="6" id="KW-0418">Kinase</keyword>
<proteinExistence type="inferred from homology"/>
<dbReference type="PANTHER" id="PTHR13622">
    <property type="entry name" value="THIAMIN PYROPHOSPHOKINASE"/>
    <property type="match status" value="1"/>
</dbReference>
<dbReference type="CDD" id="cd07995">
    <property type="entry name" value="TPK"/>
    <property type="match status" value="1"/>
</dbReference>
<keyword evidence="14" id="KW-1185">Reference proteome</keyword>
<dbReference type="PANTHER" id="PTHR13622:SF8">
    <property type="entry name" value="THIAMIN PYROPHOSPHOKINASE 1"/>
    <property type="match status" value="1"/>
</dbReference>
<reference evidence="13" key="1">
    <citation type="submission" date="2022-01" db="EMBL/GenBank/DDBJ databases">
        <authorList>
            <person name="King R."/>
        </authorList>
    </citation>
    <scope>NUCLEOTIDE SEQUENCE</scope>
</reference>
<comment type="pathway">
    <text evidence="1">Cofactor biosynthesis; thiamine diphosphate biosynthesis; thiamine diphosphate from thiamine: step 1/1.</text>
</comment>
<evidence type="ECO:0000256" key="7">
    <source>
        <dbReference type="ARBA" id="ARBA00022840"/>
    </source>
</evidence>
<dbReference type="SUPFAM" id="SSF63999">
    <property type="entry name" value="Thiamin pyrophosphokinase, catalytic domain"/>
    <property type="match status" value="1"/>
</dbReference>
<dbReference type="GO" id="GO:0009229">
    <property type="term" value="P:thiamine diphosphate biosynthetic process"/>
    <property type="evidence" value="ECO:0007669"/>
    <property type="project" value="InterPro"/>
</dbReference>
<dbReference type="GO" id="GO:0006772">
    <property type="term" value="P:thiamine metabolic process"/>
    <property type="evidence" value="ECO:0007669"/>
    <property type="project" value="InterPro"/>
</dbReference>
<dbReference type="Pfam" id="PF04265">
    <property type="entry name" value="TPK_B1_binding"/>
    <property type="match status" value="1"/>
</dbReference>
<evidence type="ECO:0000256" key="3">
    <source>
        <dbReference type="ARBA" id="ARBA00011738"/>
    </source>
</evidence>
<name>A0A9N9S9G5_9DIPT</name>
<evidence type="ECO:0000256" key="10">
    <source>
        <dbReference type="ARBA" id="ARBA00074758"/>
    </source>
</evidence>
<dbReference type="InterPro" id="IPR036759">
    <property type="entry name" value="TPK_catalytic_sf"/>
</dbReference>
<evidence type="ECO:0000259" key="12">
    <source>
        <dbReference type="SMART" id="SM00983"/>
    </source>
</evidence>
<protein>
    <recommendedName>
        <fullName evidence="10">Thiamine pyrophosphokinase 1</fullName>
    </recommendedName>
    <alternativeName>
        <fullName evidence="11">Thiamin pyrophosphokinase 1</fullName>
    </alternativeName>
</protein>
<gene>
    <name evidence="13" type="ORF">CHIRRI_LOCUS13548</name>
</gene>
<organism evidence="13 14">
    <name type="scientific">Chironomus riparius</name>
    <dbReference type="NCBI Taxonomy" id="315576"/>
    <lineage>
        <taxon>Eukaryota</taxon>
        <taxon>Metazoa</taxon>
        <taxon>Ecdysozoa</taxon>
        <taxon>Arthropoda</taxon>
        <taxon>Hexapoda</taxon>
        <taxon>Insecta</taxon>
        <taxon>Pterygota</taxon>
        <taxon>Neoptera</taxon>
        <taxon>Endopterygota</taxon>
        <taxon>Diptera</taxon>
        <taxon>Nematocera</taxon>
        <taxon>Chironomoidea</taxon>
        <taxon>Chironomidae</taxon>
        <taxon>Chironominae</taxon>
        <taxon>Chironomus</taxon>
    </lineage>
</organism>
<comment type="catalytic activity">
    <reaction evidence="8">
        <text>thiamine + UTP = thiamine diphosphate + UMP + H(+)</text>
        <dbReference type="Rhea" id="RHEA:79423"/>
        <dbReference type="ChEBI" id="CHEBI:15378"/>
        <dbReference type="ChEBI" id="CHEBI:18385"/>
        <dbReference type="ChEBI" id="CHEBI:46398"/>
        <dbReference type="ChEBI" id="CHEBI:57865"/>
        <dbReference type="ChEBI" id="CHEBI:58937"/>
    </reaction>
    <physiologicalReaction direction="left-to-right" evidence="8">
        <dbReference type="Rhea" id="RHEA:79424"/>
    </physiologicalReaction>
</comment>
<dbReference type="Pfam" id="PF04263">
    <property type="entry name" value="TPK_catalytic"/>
    <property type="match status" value="1"/>
</dbReference>
<evidence type="ECO:0000256" key="9">
    <source>
        <dbReference type="ARBA" id="ARBA00055888"/>
    </source>
</evidence>
<dbReference type="FunFam" id="3.40.50.10240:FF:000006">
    <property type="entry name" value="Thiamin pyrophosphokinase 1"/>
    <property type="match status" value="1"/>
</dbReference>
<dbReference type="InterPro" id="IPR007371">
    <property type="entry name" value="TPK_catalytic"/>
</dbReference>
<comment type="subunit">
    <text evidence="3">Homodimer.</text>
</comment>
<evidence type="ECO:0000256" key="4">
    <source>
        <dbReference type="ARBA" id="ARBA00022679"/>
    </source>
</evidence>
<dbReference type="Proteomes" id="UP001153620">
    <property type="component" value="Chromosome 4"/>
</dbReference>
<evidence type="ECO:0000313" key="14">
    <source>
        <dbReference type="Proteomes" id="UP001153620"/>
    </source>
</evidence>
<accession>A0A9N9S9G5</accession>
<evidence type="ECO:0000256" key="1">
    <source>
        <dbReference type="ARBA" id="ARBA00005078"/>
    </source>
</evidence>
<dbReference type="GO" id="GO:0004788">
    <property type="term" value="F:thiamine diphosphokinase activity"/>
    <property type="evidence" value="ECO:0007669"/>
    <property type="project" value="InterPro"/>
</dbReference>
<dbReference type="EMBL" id="OU895880">
    <property type="protein sequence ID" value="CAG9810735.1"/>
    <property type="molecule type" value="Genomic_DNA"/>
</dbReference>
<evidence type="ECO:0000256" key="8">
    <source>
        <dbReference type="ARBA" id="ARBA00050898"/>
    </source>
</evidence>
<dbReference type="GO" id="GO:0016301">
    <property type="term" value="F:kinase activity"/>
    <property type="evidence" value="ECO:0007669"/>
    <property type="project" value="UniProtKB-KW"/>
</dbReference>
<dbReference type="GO" id="GO:0030975">
    <property type="term" value="F:thiamine binding"/>
    <property type="evidence" value="ECO:0007669"/>
    <property type="project" value="InterPro"/>
</dbReference>
<dbReference type="InterPro" id="IPR006282">
    <property type="entry name" value="Thi_PPkinase"/>
</dbReference>
<evidence type="ECO:0000256" key="11">
    <source>
        <dbReference type="ARBA" id="ARBA00076797"/>
    </source>
</evidence>
<comment type="function">
    <text evidence="9">Catalyzes the phosphorylation of thiamine to thiamine pyrophosphate (TPP) utilizing UTP and therefore links the biosynthesis of TPP to pyrimidines metabolism. By producing thiamine pyrophosphate, a cofactor of the mitochondrial pyruvate dehydrogenase indirectly regulates pyruvate oxidation and lipogenesis. Although it can also catalyze thiamine phosphorylation using ATP and CTP in vitro, it does so with significantly lower efficiency and without physiological relevance evidence.</text>
</comment>
<evidence type="ECO:0000313" key="13">
    <source>
        <dbReference type="EMBL" id="CAG9810735.1"/>
    </source>
</evidence>
<dbReference type="InterPro" id="IPR036371">
    <property type="entry name" value="TPK_B1-bd_sf"/>
</dbReference>
<dbReference type="NCBIfam" id="TIGR01378">
    <property type="entry name" value="thi_PPkinase"/>
    <property type="match status" value="1"/>
</dbReference>
<evidence type="ECO:0000256" key="5">
    <source>
        <dbReference type="ARBA" id="ARBA00022741"/>
    </source>
</evidence>
<reference evidence="13" key="2">
    <citation type="submission" date="2022-10" db="EMBL/GenBank/DDBJ databases">
        <authorList>
            <consortium name="ENA_rothamsted_submissions"/>
            <consortium name="culmorum"/>
            <person name="King R."/>
        </authorList>
    </citation>
    <scope>NUCLEOTIDE SEQUENCE</scope>
</reference>
<dbReference type="GO" id="GO:0005829">
    <property type="term" value="C:cytosol"/>
    <property type="evidence" value="ECO:0007669"/>
    <property type="project" value="UniProtKB-ARBA"/>
</dbReference>
<dbReference type="InterPro" id="IPR007373">
    <property type="entry name" value="Thiamin_PyroPKinase_B1-bd"/>
</dbReference>
<dbReference type="AlphaFoldDB" id="A0A9N9S9G5"/>
<dbReference type="Gene3D" id="2.60.120.320">
    <property type="entry name" value="Thiamin pyrophosphokinase, thiamin-binding domain"/>
    <property type="match status" value="1"/>
</dbReference>
<feature type="domain" description="Thiamin pyrophosphokinase thiamin-binding" evidence="12">
    <location>
        <begin position="176"/>
        <end position="243"/>
    </location>
</feature>